<dbReference type="EMBL" id="CM047747">
    <property type="protein sequence ID" value="KAJ0016909.1"/>
    <property type="molecule type" value="Genomic_DNA"/>
</dbReference>
<proteinExistence type="predicted"/>
<organism evidence="1 2">
    <name type="scientific">Pistacia integerrima</name>
    <dbReference type="NCBI Taxonomy" id="434235"/>
    <lineage>
        <taxon>Eukaryota</taxon>
        <taxon>Viridiplantae</taxon>
        <taxon>Streptophyta</taxon>
        <taxon>Embryophyta</taxon>
        <taxon>Tracheophyta</taxon>
        <taxon>Spermatophyta</taxon>
        <taxon>Magnoliopsida</taxon>
        <taxon>eudicotyledons</taxon>
        <taxon>Gunneridae</taxon>
        <taxon>Pentapetalae</taxon>
        <taxon>rosids</taxon>
        <taxon>malvids</taxon>
        <taxon>Sapindales</taxon>
        <taxon>Anacardiaceae</taxon>
        <taxon>Pistacia</taxon>
    </lineage>
</organism>
<dbReference type="Proteomes" id="UP001163603">
    <property type="component" value="Chromosome 12"/>
</dbReference>
<gene>
    <name evidence="1" type="ORF">Pint_10915</name>
</gene>
<protein>
    <submittedName>
        <fullName evidence="1">Uncharacterized protein</fullName>
    </submittedName>
</protein>
<evidence type="ECO:0000313" key="2">
    <source>
        <dbReference type="Proteomes" id="UP001163603"/>
    </source>
</evidence>
<comment type="caution">
    <text evidence="1">The sequence shown here is derived from an EMBL/GenBank/DDBJ whole genome shotgun (WGS) entry which is preliminary data.</text>
</comment>
<reference evidence="2" key="1">
    <citation type="journal article" date="2023" name="G3 (Bethesda)">
        <title>Genome assembly and association tests identify interacting loci associated with vigor, precocity, and sex in interspecific pistachio rootstocks.</title>
        <authorList>
            <person name="Palmer W."/>
            <person name="Jacygrad E."/>
            <person name="Sagayaradj S."/>
            <person name="Cavanaugh K."/>
            <person name="Han R."/>
            <person name="Bertier L."/>
            <person name="Beede B."/>
            <person name="Kafkas S."/>
            <person name="Golino D."/>
            <person name="Preece J."/>
            <person name="Michelmore R."/>
        </authorList>
    </citation>
    <scope>NUCLEOTIDE SEQUENCE [LARGE SCALE GENOMIC DNA]</scope>
</reference>
<sequence>MYLHADNQRLAIAVADIKRTTLYVFIMTKNISLKGETDTYESPFPENFLFGTASSSYQFEGAFLTDGKGLSNWDNFTHQPGNIMDGSNGDVAVDHYHRYLEDVDLMDYVGVNSYRFSISWARYGAWLSPEVQEDFEYYADICFKCFGDRVMYWATFNEPNVAVIRGYRSGIYPPSRCSGLFGNCINGDSEREPFIAAHNIILSHAAAVSIYRTKYQKEQGGSIGIVVNTMWLEPISDSLEDKSAAERAQAFYMNWFLDPIVFQRYPSERHKILGFNLPVFSKSGLEKLKNGLDFIGINQYSSFYVKDCIFTKCEPGPGNSKTEGFALRTAQKNGIFIGEPDIPLSSTEISINDVKRVEYMNSYLDALAVSSGRKEQMYEDTSLGHCSATLSGRMDIHSLLNIRLRKGIVLKHDPEKAGGMNPWNVLIFIESVLTKQSNGNMEYMIIEMDSPNLITGAYLSEGKGLSNWDVFTHKPGNIIDGSNGDIAVDHYHRYLKGDLDISTQLVSISITTSLMLSYLKVSKPFVTLTHFDSPRHLEDTYGAWLSPKSQEDFGYFADICFKSFGDRVKYWVTFNEPNYQVILGYRLGEYPPSHCSRPFGNCSRGNSDMEPFIAAHNVILSHATAVHIYRTKYQREQGGSIGIVLHAAWFEPISNSTADKLAAERSQSFFMNWFLDPITYGKYPVEMKTILGTILPEFSSKDIEKLKMGLDFIGINHYTSYYIRDCISSVCEPGWGATKTEGFCRRSNERNGVPIGESTSLEWLNVYPPGMEKVINYVKERYNNIPMFITENGYGEINTPNSTTEEYLHDVKRVEYMTCYLDALLTAMRNGADVRGYFAWSLLDNFEWTKGYTVRFGLHHVDYATLKRTPKLSATWYKQVIEKNRIIKSQTPENIQEHLQC</sequence>
<name>A0ACC0XEV1_9ROSI</name>
<keyword evidence="2" id="KW-1185">Reference proteome</keyword>
<evidence type="ECO:0000313" key="1">
    <source>
        <dbReference type="EMBL" id="KAJ0016909.1"/>
    </source>
</evidence>
<accession>A0ACC0XEV1</accession>